<dbReference type="PANTHER" id="PTHR47992">
    <property type="entry name" value="PROTEIN PHOSPHATASE"/>
    <property type="match status" value="1"/>
</dbReference>
<evidence type="ECO:0000259" key="1">
    <source>
        <dbReference type="PROSITE" id="PS51746"/>
    </source>
</evidence>
<comment type="caution">
    <text evidence="2">The sequence shown here is derived from an EMBL/GenBank/DDBJ whole genome shotgun (WGS) entry which is preliminary data.</text>
</comment>
<gene>
    <name evidence="2" type="ORF">ACFSW8_04135</name>
</gene>
<evidence type="ECO:0000313" key="2">
    <source>
        <dbReference type="EMBL" id="MFD2158083.1"/>
    </source>
</evidence>
<dbReference type="InterPro" id="IPR015655">
    <property type="entry name" value="PP2C"/>
</dbReference>
<feature type="domain" description="PPM-type phosphatase" evidence="1">
    <location>
        <begin position="9"/>
        <end position="270"/>
    </location>
</feature>
<name>A0ABW4Z7X1_9BACT</name>
<dbReference type="RefSeq" id="WP_377177531.1">
    <property type="nucleotide sequence ID" value="NZ_JBHUJB010000020.1"/>
</dbReference>
<dbReference type="SMART" id="SM00332">
    <property type="entry name" value="PP2Cc"/>
    <property type="match status" value="1"/>
</dbReference>
<dbReference type="Gene3D" id="3.60.40.10">
    <property type="entry name" value="PPM-type phosphatase domain"/>
    <property type="match status" value="1"/>
</dbReference>
<proteinExistence type="predicted"/>
<keyword evidence="2" id="KW-0378">Hydrolase</keyword>
<dbReference type="Pfam" id="PF13672">
    <property type="entry name" value="PP2C_2"/>
    <property type="match status" value="1"/>
</dbReference>
<dbReference type="SUPFAM" id="SSF81606">
    <property type="entry name" value="PP2C-like"/>
    <property type="match status" value="1"/>
</dbReference>
<dbReference type="EC" id="3.1.3.16" evidence="2"/>
<dbReference type="GO" id="GO:0004722">
    <property type="term" value="F:protein serine/threonine phosphatase activity"/>
    <property type="evidence" value="ECO:0007669"/>
    <property type="project" value="UniProtKB-EC"/>
</dbReference>
<reference evidence="3" key="1">
    <citation type="journal article" date="2019" name="Int. J. Syst. Evol. Microbiol.">
        <title>The Global Catalogue of Microorganisms (GCM) 10K type strain sequencing project: providing services to taxonomists for standard genome sequencing and annotation.</title>
        <authorList>
            <consortium name="The Broad Institute Genomics Platform"/>
            <consortium name="The Broad Institute Genome Sequencing Center for Infectious Disease"/>
            <person name="Wu L."/>
            <person name="Ma J."/>
        </authorList>
    </citation>
    <scope>NUCLEOTIDE SEQUENCE [LARGE SCALE GENOMIC DNA]</scope>
    <source>
        <strain evidence="3">CCUG 57942</strain>
    </source>
</reference>
<protein>
    <submittedName>
        <fullName evidence="2">PP2C family protein-serine/threonine phosphatase</fullName>
        <ecNumber evidence="2">3.1.3.16</ecNumber>
    </submittedName>
</protein>
<accession>A0ABW4Z7X1</accession>
<sequence>MSDSPSRFLWSAASTSGSRKTENDDSFLVFSAGVSGATQLDHTSESLLDTEDLVFAVSDGMGGGNAGYLASSLILKALTFLIPKTFKTAAQGFHPDYLELLEAQIKEIHHSINEKAESSNEFKGMGATLTLAWFTPENLYVAHAGDSRLYLHRDGQTQQITHDHSFEWRKLHRGEINERQYRTSPKRSVLCEVIGGGHRRVRPDVAAIPYQKGDRFMLCSDGIIDGCWEKHIHKALSQNTDSTSATADALMTRAIENDGSDDTTLIVLDVR</sequence>
<evidence type="ECO:0000313" key="3">
    <source>
        <dbReference type="Proteomes" id="UP001597389"/>
    </source>
</evidence>
<keyword evidence="3" id="KW-1185">Reference proteome</keyword>
<organism evidence="2 3">
    <name type="scientific">Rubritalea tangerina</name>
    <dbReference type="NCBI Taxonomy" id="430798"/>
    <lineage>
        <taxon>Bacteria</taxon>
        <taxon>Pseudomonadati</taxon>
        <taxon>Verrucomicrobiota</taxon>
        <taxon>Verrucomicrobiia</taxon>
        <taxon>Verrucomicrobiales</taxon>
        <taxon>Rubritaleaceae</taxon>
        <taxon>Rubritalea</taxon>
    </lineage>
</organism>
<dbReference type="PROSITE" id="PS51746">
    <property type="entry name" value="PPM_2"/>
    <property type="match status" value="1"/>
</dbReference>
<dbReference type="Proteomes" id="UP001597389">
    <property type="component" value="Unassembled WGS sequence"/>
</dbReference>
<dbReference type="InterPro" id="IPR036457">
    <property type="entry name" value="PPM-type-like_dom_sf"/>
</dbReference>
<dbReference type="EMBL" id="JBHUJB010000020">
    <property type="protein sequence ID" value="MFD2158083.1"/>
    <property type="molecule type" value="Genomic_DNA"/>
</dbReference>
<dbReference type="InterPro" id="IPR001932">
    <property type="entry name" value="PPM-type_phosphatase-like_dom"/>
</dbReference>
<dbReference type="SMART" id="SM00331">
    <property type="entry name" value="PP2C_SIG"/>
    <property type="match status" value="1"/>
</dbReference>
<dbReference type="CDD" id="cd00143">
    <property type="entry name" value="PP2Cc"/>
    <property type="match status" value="1"/>
</dbReference>